<dbReference type="RefSeq" id="WP_289366342.1">
    <property type="nucleotide sequence ID" value="NZ_JAUCBP010000012.1"/>
</dbReference>
<evidence type="ECO:0000256" key="4">
    <source>
        <dbReference type="ARBA" id="ARBA00022603"/>
    </source>
</evidence>
<dbReference type="EC" id="1.3.1.76" evidence="14"/>
<dbReference type="CDD" id="cd11642">
    <property type="entry name" value="SUMT"/>
    <property type="match status" value="1"/>
</dbReference>
<dbReference type="InterPro" id="IPR003043">
    <property type="entry name" value="Uropor_MeTrfase_CS"/>
</dbReference>
<dbReference type="NCBIfam" id="TIGR01470">
    <property type="entry name" value="cysG_Nterm"/>
    <property type="match status" value="1"/>
</dbReference>
<keyword evidence="19" id="KW-1185">Reference proteome</keyword>
<evidence type="ECO:0000256" key="10">
    <source>
        <dbReference type="ARBA" id="ARBA00023244"/>
    </source>
</evidence>
<comment type="caution">
    <text evidence="18">The sequence shown here is derived from an EMBL/GenBank/DDBJ whole genome shotgun (WGS) entry which is preliminary data.</text>
</comment>
<evidence type="ECO:0000256" key="14">
    <source>
        <dbReference type="HAMAP-Rule" id="MF_01646"/>
    </source>
</evidence>
<dbReference type="InterPro" id="IPR014776">
    <property type="entry name" value="4pyrrole_Mease_sub2"/>
</dbReference>
<comment type="similarity">
    <text evidence="14">In the N-terminal section; belongs to the precorrin-2 dehydrogenase / sirohydrochlorin ferrochelatase family.</text>
</comment>
<comment type="pathway">
    <text evidence="14">Cofactor biosynthesis; adenosylcobalamin biosynthesis; sirohydrochlorin from precorrin-2: step 1/1.</text>
</comment>
<keyword evidence="7 14" id="KW-0560">Oxidoreductase</keyword>
<feature type="binding site" evidence="14">
    <location>
        <begin position="303"/>
        <end position="305"/>
    </location>
    <ligand>
        <name>S-adenosyl-L-methionine</name>
        <dbReference type="ChEBI" id="CHEBI:59789"/>
    </ligand>
</feature>
<comment type="function">
    <text evidence="14">Multifunctional enzyme that catalyzes the SAM-dependent methylations of uroporphyrinogen III at position C-2 and C-7 to form precorrin-2 via precorrin-1. Then it catalyzes the NAD-dependent ring dehydrogenation of precorrin-2 to yield sirohydrochlorin. Finally, it catalyzes the ferrochelation of sirohydrochlorin to yield siroheme.</text>
</comment>
<keyword evidence="5 14" id="KW-0808">Transferase</keyword>
<reference evidence="18 19" key="1">
    <citation type="submission" date="2023-06" db="EMBL/GenBank/DDBJ databases">
        <title>Alteromonas sp. ASW11-36 isolated from intertidal sand.</title>
        <authorList>
            <person name="Li Y."/>
        </authorList>
    </citation>
    <scope>NUCLEOTIDE SEQUENCE [LARGE SCALE GENOMIC DNA]</scope>
    <source>
        <strain evidence="18 19">ASW11-36</strain>
    </source>
</reference>
<dbReference type="Pfam" id="PF00590">
    <property type="entry name" value="TP_methylase"/>
    <property type="match status" value="1"/>
</dbReference>
<dbReference type="PROSITE" id="PS00840">
    <property type="entry name" value="SUMT_2"/>
    <property type="match status" value="1"/>
</dbReference>
<dbReference type="GO" id="GO:0004851">
    <property type="term" value="F:uroporphyrin-III C-methyltransferase activity"/>
    <property type="evidence" value="ECO:0007669"/>
    <property type="project" value="UniProtKB-EC"/>
</dbReference>
<feature type="binding site" evidence="14">
    <location>
        <begin position="43"/>
        <end position="44"/>
    </location>
    <ligand>
        <name>NAD(+)</name>
        <dbReference type="ChEBI" id="CHEBI:57540"/>
    </ligand>
</feature>
<dbReference type="EMBL" id="JAUCBP010000012">
    <property type="protein sequence ID" value="MDM7861691.1"/>
    <property type="molecule type" value="Genomic_DNA"/>
</dbReference>
<feature type="binding site" evidence="14">
    <location>
        <position position="414"/>
    </location>
    <ligand>
        <name>S-adenosyl-L-methionine</name>
        <dbReference type="ChEBI" id="CHEBI:59789"/>
    </ligand>
</feature>
<evidence type="ECO:0000313" key="19">
    <source>
        <dbReference type="Proteomes" id="UP001234343"/>
    </source>
</evidence>
<dbReference type="NCBIfam" id="NF007922">
    <property type="entry name" value="PRK10637.1"/>
    <property type="match status" value="1"/>
</dbReference>
<evidence type="ECO:0000259" key="16">
    <source>
        <dbReference type="Pfam" id="PF00590"/>
    </source>
</evidence>
<dbReference type="HAMAP" id="MF_01646">
    <property type="entry name" value="Siroheme_synth"/>
    <property type="match status" value="1"/>
</dbReference>
<feature type="modified residue" description="Phosphoserine" evidence="14">
    <location>
        <position position="128"/>
    </location>
</feature>
<proteinExistence type="inferred from homology"/>
<dbReference type="Proteomes" id="UP001234343">
    <property type="component" value="Unassembled WGS sequence"/>
</dbReference>
<dbReference type="Gene3D" id="1.10.8.210">
    <property type="entry name" value="Sirohaem synthase, dimerisation domain"/>
    <property type="match status" value="1"/>
</dbReference>
<dbReference type="SUPFAM" id="SSF75615">
    <property type="entry name" value="Siroheme synthase middle domains-like"/>
    <property type="match status" value="1"/>
</dbReference>
<evidence type="ECO:0000256" key="7">
    <source>
        <dbReference type="ARBA" id="ARBA00023002"/>
    </source>
</evidence>
<keyword evidence="6 14" id="KW-0949">S-adenosyl-L-methionine</keyword>
<dbReference type="InterPro" id="IPR006367">
    <property type="entry name" value="Sirohaem_synthase_N"/>
</dbReference>
<evidence type="ECO:0000256" key="3">
    <source>
        <dbReference type="ARBA" id="ARBA00022573"/>
    </source>
</evidence>
<comment type="pathway">
    <text evidence="14">Porphyrin-containing compound metabolism; siroheme biosynthesis; siroheme from sirohydrochlorin: step 1/1.</text>
</comment>
<sequence>MQYFPVFIDTDHTHALVVGGGEVAARKLELLLKTHAKVTLVSPWCCRTVEELCAQHGVTVLLRKFEDDDLNNKNLVFIATDDPEVNQHVHDLGHSKQILVNVVDNTPLCKFITPSIVDRSPILIAMSSGGVAPVLLRYLRQKLESVIPQSVSRLGEFSERFRDKVKSALANVTERRYFWEEVLDGDIAEHVVQGRDKQAAEKLDALLNNYQQQQRVEGQVYLVGAGPGDPDLLTFRALRLMQKADVVVYDRLVSPAILEMVRRDAEKVYVGKAKSKHTLPQDEINQLLVSEAQKGNRVVRLKGGDPFIFGRGGEEIQTLLEHNIGFEVVPGITAATGAATYAGIPLTHRDHAQSVVFATGHLKDDSIDLNWTALAQPQQTIVFYMGLTGLPIISRELIAHGLASTTPIALVESATLPNQRVVTGTLETIEKCAEQVDIKPPTLIIVGGVVALHEQLNWYQPCAETQLSKDSLQV</sequence>
<evidence type="ECO:0000256" key="13">
    <source>
        <dbReference type="ARBA" id="ARBA00047561"/>
    </source>
</evidence>
<feature type="binding site" evidence="14">
    <location>
        <begin position="22"/>
        <end position="23"/>
    </location>
    <ligand>
        <name>NAD(+)</name>
        <dbReference type="ChEBI" id="CHEBI:57540"/>
    </ligand>
</feature>
<evidence type="ECO:0000256" key="11">
    <source>
        <dbReference type="ARBA" id="ARBA00023268"/>
    </source>
</evidence>
<feature type="region of interest" description="Precorrin-2 dehydrogenase / sirohydrochlorin ferrochelatase" evidence="14">
    <location>
        <begin position="1"/>
        <end position="203"/>
    </location>
</feature>
<dbReference type="EC" id="2.1.1.107" evidence="14"/>
<name>A0ABT7SZU1_9ALTE</name>
<dbReference type="SUPFAM" id="SSF51735">
    <property type="entry name" value="NAD(P)-binding Rossmann-fold domains"/>
    <property type="match status" value="1"/>
</dbReference>
<accession>A0ABT7SZU1</accession>
<feature type="binding site" evidence="14">
    <location>
        <position position="385"/>
    </location>
    <ligand>
        <name>S-adenosyl-L-methionine</name>
        <dbReference type="ChEBI" id="CHEBI:59789"/>
    </ligand>
</feature>
<dbReference type="NCBIfam" id="TIGR01469">
    <property type="entry name" value="cobA_cysG_Cterm"/>
    <property type="match status" value="1"/>
</dbReference>
<organism evidence="18 19">
    <name type="scientific">Alteromonas arenosi</name>
    <dbReference type="NCBI Taxonomy" id="3055817"/>
    <lineage>
        <taxon>Bacteria</taxon>
        <taxon>Pseudomonadati</taxon>
        <taxon>Pseudomonadota</taxon>
        <taxon>Gammaproteobacteria</taxon>
        <taxon>Alteromonadales</taxon>
        <taxon>Alteromonadaceae</taxon>
        <taxon>Alteromonas/Salinimonas group</taxon>
        <taxon>Alteromonas</taxon>
    </lineage>
</organism>
<dbReference type="InterPro" id="IPR050161">
    <property type="entry name" value="Siro_Cobalamin_biosynth"/>
</dbReference>
<feature type="domain" description="Tetrapyrrole methylase" evidence="16">
    <location>
        <begin position="220"/>
        <end position="429"/>
    </location>
</feature>
<dbReference type="Gene3D" id="3.40.50.720">
    <property type="entry name" value="NAD(P)-binding Rossmann-like Domain"/>
    <property type="match status" value="1"/>
</dbReference>
<comment type="similarity">
    <text evidence="14">In the C-terminal section; belongs to the precorrin methyltransferase family.</text>
</comment>
<comment type="pathway">
    <text evidence="12 14">Porphyrin-containing compound metabolism; siroheme biosynthesis; precorrin-2 from uroporphyrinogen III: step 1/1.</text>
</comment>
<feature type="active site" description="Proton acceptor" evidence="14">
    <location>
        <position position="250"/>
    </location>
</feature>
<feature type="binding site" evidence="14">
    <location>
        <position position="308"/>
    </location>
    <ligand>
        <name>S-adenosyl-L-methionine</name>
        <dbReference type="ChEBI" id="CHEBI:59789"/>
    </ligand>
</feature>
<evidence type="ECO:0000256" key="6">
    <source>
        <dbReference type="ARBA" id="ARBA00022691"/>
    </source>
</evidence>
<evidence type="ECO:0000256" key="1">
    <source>
        <dbReference type="ARBA" id="ARBA00005010"/>
    </source>
</evidence>
<feature type="binding site" evidence="14">
    <location>
        <position position="227"/>
    </location>
    <ligand>
        <name>S-adenosyl-L-methionine</name>
        <dbReference type="ChEBI" id="CHEBI:59789"/>
    </ligand>
</feature>
<dbReference type="SUPFAM" id="SSF53790">
    <property type="entry name" value="Tetrapyrrole methylase"/>
    <property type="match status" value="1"/>
</dbReference>
<dbReference type="EC" id="4.99.1.4" evidence="14"/>
<comment type="catalytic activity">
    <reaction evidence="14">
        <text>uroporphyrinogen III + 2 S-adenosyl-L-methionine = precorrin-2 + 2 S-adenosyl-L-homocysteine + H(+)</text>
        <dbReference type="Rhea" id="RHEA:32459"/>
        <dbReference type="ChEBI" id="CHEBI:15378"/>
        <dbReference type="ChEBI" id="CHEBI:57308"/>
        <dbReference type="ChEBI" id="CHEBI:57856"/>
        <dbReference type="ChEBI" id="CHEBI:58827"/>
        <dbReference type="ChEBI" id="CHEBI:59789"/>
        <dbReference type="EC" id="2.1.1.107"/>
    </reaction>
</comment>
<dbReference type="GO" id="GO:0043115">
    <property type="term" value="F:precorrin-2 dehydrogenase activity"/>
    <property type="evidence" value="ECO:0007669"/>
    <property type="project" value="UniProtKB-EC"/>
</dbReference>
<comment type="similarity">
    <text evidence="2 15">Belongs to the precorrin methyltransferase family.</text>
</comment>
<dbReference type="Pfam" id="PF13241">
    <property type="entry name" value="NAD_binding_7"/>
    <property type="match status" value="1"/>
</dbReference>
<dbReference type="NCBIfam" id="NF004790">
    <property type="entry name" value="PRK06136.1"/>
    <property type="match status" value="1"/>
</dbReference>
<evidence type="ECO:0000313" key="18">
    <source>
        <dbReference type="EMBL" id="MDM7861691.1"/>
    </source>
</evidence>
<keyword evidence="3 14" id="KW-0169">Cobalamin biosynthesis</keyword>
<feature type="active site" description="Proton donor" evidence="14">
    <location>
        <position position="272"/>
    </location>
</feature>
<dbReference type="InterPro" id="IPR037115">
    <property type="entry name" value="Sirohaem_synt_dimer_dom_sf"/>
</dbReference>
<evidence type="ECO:0000259" key="17">
    <source>
        <dbReference type="Pfam" id="PF10414"/>
    </source>
</evidence>
<keyword evidence="4 14" id="KW-0489">Methyltransferase</keyword>
<dbReference type="Pfam" id="PF10414">
    <property type="entry name" value="CysG_dimeriser"/>
    <property type="match status" value="1"/>
</dbReference>
<evidence type="ECO:0000256" key="15">
    <source>
        <dbReference type="RuleBase" id="RU003960"/>
    </source>
</evidence>
<feature type="domain" description="Sirohaem synthase dimerisation" evidence="17">
    <location>
        <begin position="151"/>
        <end position="207"/>
    </location>
</feature>
<keyword evidence="11 14" id="KW-0511">Multifunctional enzyme</keyword>
<dbReference type="InterPro" id="IPR036291">
    <property type="entry name" value="NAD(P)-bd_dom_sf"/>
</dbReference>
<keyword evidence="10 14" id="KW-0627">Porphyrin biosynthesis</keyword>
<dbReference type="InterPro" id="IPR000878">
    <property type="entry name" value="4pyrrol_Mease"/>
</dbReference>
<dbReference type="PANTHER" id="PTHR45790:SF1">
    <property type="entry name" value="SIROHEME SYNTHASE"/>
    <property type="match status" value="1"/>
</dbReference>
<evidence type="ECO:0000256" key="5">
    <source>
        <dbReference type="ARBA" id="ARBA00022679"/>
    </source>
</evidence>
<protein>
    <recommendedName>
        <fullName evidence="14">Siroheme synthase</fullName>
    </recommendedName>
    <domain>
        <recommendedName>
            <fullName evidence="14">Uroporphyrinogen-III C-methyltransferase</fullName>
            <shortName evidence="14">Urogen III methylase</shortName>
            <ecNumber evidence="14">2.1.1.107</ecNumber>
        </recommendedName>
        <alternativeName>
            <fullName evidence="14">SUMT</fullName>
        </alternativeName>
        <alternativeName>
            <fullName evidence="14">Uroporphyrinogen III methylase</fullName>
            <shortName evidence="14">UROM</shortName>
        </alternativeName>
    </domain>
    <domain>
        <recommendedName>
            <fullName evidence="14">Precorrin-2 dehydrogenase</fullName>
            <ecNumber evidence="14">1.3.1.76</ecNumber>
        </recommendedName>
    </domain>
    <domain>
        <recommendedName>
            <fullName evidence="14">Sirohydrochlorin ferrochelatase</fullName>
            <ecNumber evidence="14">4.99.1.4</ecNumber>
        </recommendedName>
    </domain>
</protein>
<keyword evidence="9 14" id="KW-0456">Lyase</keyword>
<evidence type="ECO:0000256" key="12">
    <source>
        <dbReference type="ARBA" id="ARBA00025705"/>
    </source>
</evidence>
<keyword evidence="8 14" id="KW-0520">NAD</keyword>
<dbReference type="PIRSF" id="PIRSF036426">
    <property type="entry name" value="Sirohaem_synth"/>
    <property type="match status" value="1"/>
</dbReference>
<dbReference type="InterPro" id="IPR019478">
    <property type="entry name" value="Sirohaem_synthase_dimer_dom"/>
</dbReference>
<comment type="catalytic activity">
    <reaction evidence="14">
        <text>siroheme + 2 H(+) = sirohydrochlorin + Fe(2+)</text>
        <dbReference type="Rhea" id="RHEA:24360"/>
        <dbReference type="ChEBI" id="CHEBI:15378"/>
        <dbReference type="ChEBI" id="CHEBI:29033"/>
        <dbReference type="ChEBI" id="CHEBI:58351"/>
        <dbReference type="ChEBI" id="CHEBI:60052"/>
        <dbReference type="EC" id="4.99.1.4"/>
    </reaction>
</comment>
<dbReference type="InterPro" id="IPR006366">
    <property type="entry name" value="CobA/CysG_C"/>
</dbReference>
<dbReference type="Gene3D" id="3.30.950.10">
    <property type="entry name" value="Methyltransferase, Cobalt-precorrin-4 Transmethylase, Domain 2"/>
    <property type="match status" value="1"/>
</dbReference>
<dbReference type="InterPro" id="IPR014777">
    <property type="entry name" value="4pyrrole_Mease_sub1"/>
</dbReference>
<dbReference type="Gene3D" id="3.40.1010.10">
    <property type="entry name" value="Cobalt-precorrin-4 Transmethylase, Domain 1"/>
    <property type="match status" value="1"/>
</dbReference>
<evidence type="ECO:0000256" key="2">
    <source>
        <dbReference type="ARBA" id="ARBA00005879"/>
    </source>
</evidence>
<comment type="catalytic activity">
    <reaction evidence="13 14">
        <text>precorrin-2 + NAD(+) = sirohydrochlorin + NADH + 2 H(+)</text>
        <dbReference type="Rhea" id="RHEA:15613"/>
        <dbReference type="ChEBI" id="CHEBI:15378"/>
        <dbReference type="ChEBI" id="CHEBI:57540"/>
        <dbReference type="ChEBI" id="CHEBI:57945"/>
        <dbReference type="ChEBI" id="CHEBI:58351"/>
        <dbReference type="ChEBI" id="CHEBI:58827"/>
        <dbReference type="EC" id="1.3.1.76"/>
    </reaction>
</comment>
<evidence type="ECO:0000256" key="8">
    <source>
        <dbReference type="ARBA" id="ARBA00023027"/>
    </source>
</evidence>
<gene>
    <name evidence="14 18" type="primary">cysG</name>
    <name evidence="18" type="ORF">QTP81_13905</name>
</gene>
<dbReference type="GO" id="GO:0051266">
    <property type="term" value="F:sirohydrochlorin ferrochelatase activity"/>
    <property type="evidence" value="ECO:0007669"/>
    <property type="project" value="UniProtKB-EC"/>
</dbReference>
<comment type="pathway">
    <text evidence="14">Cofactor biosynthesis; adenosylcobalamin biosynthesis; precorrin-2 from uroporphyrinogen III: step 1/1.</text>
</comment>
<feature type="region of interest" description="Uroporphyrinogen-III C-methyltransferase" evidence="14">
    <location>
        <begin position="218"/>
        <end position="474"/>
    </location>
</feature>
<feature type="binding site" evidence="14">
    <location>
        <begin position="333"/>
        <end position="334"/>
    </location>
    <ligand>
        <name>S-adenosyl-L-methionine</name>
        <dbReference type="ChEBI" id="CHEBI:59789"/>
    </ligand>
</feature>
<evidence type="ECO:0000256" key="9">
    <source>
        <dbReference type="ARBA" id="ARBA00023239"/>
    </source>
</evidence>
<dbReference type="GO" id="GO:0032259">
    <property type="term" value="P:methylation"/>
    <property type="evidence" value="ECO:0007669"/>
    <property type="project" value="UniProtKB-KW"/>
</dbReference>
<dbReference type="Gene3D" id="3.30.160.110">
    <property type="entry name" value="Siroheme synthase, domain 2"/>
    <property type="match status" value="1"/>
</dbReference>
<dbReference type="PANTHER" id="PTHR45790">
    <property type="entry name" value="SIROHEME SYNTHASE-RELATED"/>
    <property type="match status" value="1"/>
</dbReference>
<comment type="pathway">
    <text evidence="1 14">Porphyrin-containing compound metabolism; siroheme biosynthesis; sirohydrochlorin from precorrin-2: step 1/1.</text>
</comment>
<dbReference type="InterPro" id="IPR012409">
    <property type="entry name" value="Sirohaem_synth"/>
</dbReference>
<dbReference type="InterPro" id="IPR035996">
    <property type="entry name" value="4pyrrol_Methylase_sf"/>
</dbReference>
<keyword evidence="14" id="KW-0597">Phosphoprotein</keyword>